<evidence type="ECO:0000313" key="2">
    <source>
        <dbReference type="Proteomes" id="UP001209540"/>
    </source>
</evidence>
<reference evidence="1" key="1">
    <citation type="journal article" date="2022" name="IScience">
        <title>Evolution of zygomycete secretomes and the origins of terrestrial fungal ecologies.</title>
        <authorList>
            <person name="Chang Y."/>
            <person name="Wang Y."/>
            <person name="Mondo S."/>
            <person name="Ahrendt S."/>
            <person name="Andreopoulos W."/>
            <person name="Barry K."/>
            <person name="Beard J."/>
            <person name="Benny G.L."/>
            <person name="Blankenship S."/>
            <person name="Bonito G."/>
            <person name="Cuomo C."/>
            <person name="Desiro A."/>
            <person name="Gervers K.A."/>
            <person name="Hundley H."/>
            <person name="Kuo A."/>
            <person name="LaButti K."/>
            <person name="Lang B.F."/>
            <person name="Lipzen A."/>
            <person name="O'Donnell K."/>
            <person name="Pangilinan J."/>
            <person name="Reynolds N."/>
            <person name="Sandor L."/>
            <person name="Smith M.E."/>
            <person name="Tsang A."/>
            <person name="Grigoriev I.V."/>
            <person name="Stajich J.E."/>
            <person name="Spatafora J.W."/>
        </authorList>
    </citation>
    <scope>NUCLEOTIDE SEQUENCE</scope>
    <source>
        <strain evidence="1">RSA 2281</strain>
    </source>
</reference>
<dbReference type="EMBL" id="JAIXMP010000009">
    <property type="protein sequence ID" value="KAI9268096.1"/>
    <property type="molecule type" value="Genomic_DNA"/>
</dbReference>
<name>A0AAD5KDY9_9FUNG</name>
<gene>
    <name evidence="1" type="ORF">BDA99DRAFT_535611</name>
</gene>
<organism evidence="1 2">
    <name type="scientific">Phascolomyces articulosus</name>
    <dbReference type="NCBI Taxonomy" id="60185"/>
    <lineage>
        <taxon>Eukaryota</taxon>
        <taxon>Fungi</taxon>
        <taxon>Fungi incertae sedis</taxon>
        <taxon>Mucoromycota</taxon>
        <taxon>Mucoromycotina</taxon>
        <taxon>Mucoromycetes</taxon>
        <taxon>Mucorales</taxon>
        <taxon>Lichtheimiaceae</taxon>
        <taxon>Phascolomyces</taxon>
    </lineage>
</organism>
<dbReference type="Proteomes" id="UP001209540">
    <property type="component" value="Unassembled WGS sequence"/>
</dbReference>
<evidence type="ECO:0000313" key="1">
    <source>
        <dbReference type="EMBL" id="KAI9268096.1"/>
    </source>
</evidence>
<comment type="caution">
    <text evidence="1">The sequence shown here is derived from an EMBL/GenBank/DDBJ whole genome shotgun (WGS) entry which is preliminary data.</text>
</comment>
<keyword evidence="2" id="KW-1185">Reference proteome</keyword>
<sequence>MVFISELLDSILKGMFDGDSQQFDINQYLDLETVESLNQLKFLVELSTEKLHDNPKTIHPLELEKNLSSNIKLLHQQQEQMDEITQRYDFRDDNDHTMTNTEPFCNGEEQQQQLVHPHLLLKTQLTLSPFLSETSSLETDDLLISVLAKVVCVQVSNNNTNEKENRHICHYHDPYQKIAKKKKRHH</sequence>
<protein>
    <submittedName>
        <fullName evidence="1">Uncharacterized protein</fullName>
    </submittedName>
</protein>
<dbReference type="AlphaFoldDB" id="A0AAD5KDY9"/>
<reference evidence="1" key="2">
    <citation type="submission" date="2023-02" db="EMBL/GenBank/DDBJ databases">
        <authorList>
            <consortium name="DOE Joint Genome Institute"/>
            <person name="Mondo S.J."/>
            <person name="Chang Y."/>
            <person name="Wang Y."/>
            <person name="Ahrendt S."/>
            <person name="Andreopoulos W."/>
            <person name="Barry K."/>
            <person name="Beard J."/>
            <person name="Benny G.L."/>
            <person name="Blankenship S."/>
            <person name="Bonito G."/>
            <person name="Cuomo C."/>
            <person name="Desiro A."/>
            <person name="Gervers K.A."/>
            <person name="Hundley H."/>
            <person name="Kuo A."/>
            <person name="LaButti K."/>
            <person name="Lang B.F."/>
            <person name="Lipzen A."/>
            <person name="O'Donnell K."/>
            <person name="Pangilinan J."/>
            <person name="Reynolds N."/>
            <person name="Sandor L."/>
            <person name="Smith M.W."/>
            <person name="Tsang A."/>
            <person name="Grigoriev I.V."/>
            <person name="Stajich J.E."/>
            <person name="Spatafora J.W."/>
        </authorList>
    </citation>
    <scope>NUCLEOTIDE SEQUENCE</scope>
    <source>
        <strain evidence="1">RSA 2281</strain>
    </source>
</reference>
<proteinExistence type="predicted"/>
<accession>A0AAD5KDY9</accession>